<dbReference type="Proteomes" id="UP000255326">
    <property type="component" value="Unassembled WGS sequence"/>
</dbReference>
<dbReference type="GO" id="GO:0071111">
    <property type="term" value="F:cyclic-guanylate-specific phosphodiesterase activity"/>
    <property type="evidence" value="ECO:0007669"/>
    <property type="project" value="InterPro"/>
</dbReference>
<dbReference type="OrthoDB" id="1673646at2"/>
<proteinExistence type="predicted"/>
<accession>A0A370GVD8</accession>
<dbReference type="RefSeq" id="WP_114743860.1">
    <property type="nucleotide sequence ID" value="NZ_QQAY01000001.1"/>
</dbReference>
<dbReference type="PANTHER" id="PTHR33121">
    <property type="entry name" value="CYCLIC DI-GMP PHOSPHODIESTERASE PDEF"/>
    <property type="match status" value="1"/>
</dbReference>
<evidence type="ECO:0000313" key="3">
    <source>
        <dbReference type="Proteomes" id="UP000255326"/>
    </source>
</evidence>
<dbReference type="InterPro" id="IPR018842">
    <property type="entry name" value="YkuI_C"/>
</dbReference>
<dbReference type="InterPro" id="IPR001633">
    <property type="entry name" value="EAL_dom"/>
</dbReference>
<dbReference type="InterPro" id="IPR029151">
    <property type="entry name" value="Sensor-like_sf"/>
</dbReference>
<dbReference type="SMART" id="SM00052">
    <property type="entry name" value="EAL"/>
    <property type="match status" value="1"/>
</dbReference>
<dbReference type="PANTHER" id="PTHR33121:SF82">
    <property type="entry name" value="SIGNAL TRANSDUCTION PROTEIN CONTAINING A EAL DOMAIN"/>
    <property type="match status" value="1"/>
</dbReference>
<evidence type="ECO:0000259" key="1">
    <source>
        <dbReference type="PROSITE" id="PS50883"/>
    </source>
</evidence>
<reference evidence="2 3" key="1">
    <citation type="submission" date="2018-07" db="EMBL/GenBank/DDBJ databases">
        <title>Genomic Encyclopedia of Type Strains, Phase IV (KMG-IV): sequencing the most valuable type-strain genomes for metagenomic binning, comparative biology and taxonomic classification.</title>
        <authorList>
            <person name="Goeker M."/>
        </authorList>
    </citation>
    <scope>NUCLEOTIDE SEQUENCE [LARGE SCALE GENOMIC DNA]</scope>
    <source>
        <strain evidence="2 3">DSM 25281</strain>
    </source>
</reference>
<dbReference type="AlphaFoldDB" id="A0A370GVD8"/>
<dbReference type="EMBL" id="QQAY01000001">
    <property type="protein sequence ID" value="RDI47645.1"/>
    <property type="molecule type" value="Genomic_DNA"/>
</dbReference>
<keyword evidence="3" id="KW-1185">Reference proteome</keyword>
<dbReference type="Gene3D" id="3.30.450.20">
    <property type="entry name" value="PAS domain"/>
    <property type="match status" value="1"/>
</dbReference>
<organism evidence="2 3">
    <name type="scientific">Falsibacillus pallidus</name>
    <dbReference type="NCBI Taxonomy" id="493781"/>
    <lineage>
        <taxon>Bacteria</taxon>
        <taxon>Bacillati</taxon>
        <taxon>Bacillota</taxon>
        <taxon>Bacilli</taxon>
        <taxon>Bacillales</taxon>
        <taxon>Bacillaceae</taxon>
        <taxon>Falsibacillus</taxon>
    </lineage>
</organism>
<dbReference type="Gene3D" id="1.20.5.170">
    <property type="match status" value="1"/>
</dbReference>
<dbReference type="Pfam" id="PF00563">
    <property type="entry name" value="EAL"/>
    <property type="match status" value="1"/>
</dbReference>
<dbReference type="Gene3D" id="3.20.20.450">
    <property type="entry name" value="EAL domain"/>
    <property type="match status" value="1"/>
</dbReference>
<dbReference type="SUPFAM" id="SSF103190">
    <property type="entry name" value="Sensory domain-like"/>
    <property type="match status" value="1"/>
</dbReference>
<feature type="domain" description="EAL" evidence="1">
    <location>
        <begin position="1"/>
        <end position="249"/>
    </location>
</feature>
<dbReference type="Pfam" id="PF10388">
    <property type="entry name" value="YkuI_C"/>
    <property type="match status" value="1"/>
</dbReference>
<evidence type="ECO:0000313" key="2">
    <source>
        <dbReference type="EMBL" id="RDI47645.1"/>
    </source>
</evidence>
<gene>
    <name evidence="2" type="ORF">DFR59_101304</name>
</gene>
<comment type="caution">
    <text evidence="2">The sequence shown here is derived from an EMBL/GenBank/DDBJ whole genome shotgun (WGS) entry which is preliminary data.</text>
</comment>
<dbReference type="InterPro" id="IPR050706">
    <property type="entry name" value="Cyclic-di-GMP_PDE-like"/>
</dbReference>
<dbReference type="SUPFAM" id="SSF141868">
    <property type="entry name" value="EAL domain-like"/>
    <property type="match status" value="1"/>
</dbReference>
<dbReference type="PROSITE" id="PS50883">
    <property type="entry name" value="EAL"/>
    <property type="match status" value="1"/>
</dbReference>
<protein>
    <submittedName>
        <fullName evidence="2">EAL domain-containing protein (Putative c-di-GMP-specific phosphodiesterase class I)</fullName>
    </submittedName>
</protein>
<name>A0A370GVD8_9BACI</name>
<dbReference type="InterPro" id="IPR035919">
    <property type="entry name" value="EAL_sf"/>
</dbReference>
<dbReference type="CDD" id="cd01948">
    <property type="entry name" value="EAL"/>
    <property type="match status" value="1"/>
</dbReference>
<sequence length="405" mass="47243">MDPLEILTKSERVVPFFQAIFSADEHRVIGYEILGRFQTGEEFESLGPFFQDVHIPEEFRIEIDNLVLTKALEKALMSEEETLLFINRELDLLMADNGEQLLSILQEFEEKGLSLNRIVLEISEGNYNGDITDLNHFLRYLKALGIKIALDKMGEENGQLDRISQLSPDILKVDLKALRTDIGNTTLKDILFSISLLARKVGASLLFTSIEMDFQLQFAWLNGGRYYQGFFLHKPNSDFTEEYVCKKELQSKFEKYIEHEKNKLAMVYRLADGLQEKLQQFFLSSKKGSEPDPTLKLIAEELEDMSFRLYICDENGIQQSSNYFKKDKNWILQAEYKGKNWSWRPYFLENIVKMNRDQKGLLSDLYSDLETGQNIRTFSYPLKNGQFLFIDLSYEFLYEQEGLLR</sequence>